<organism evidence="3 4">
    <name type="scientific">Rhizopus stolonifer</name>
    <name type="common">Rhizopus nigricans</name>
    <dbReference type="NCBI Taxonomy" id="4846"/>
    <lineage>
        <taxon>Eukaryota</taxon>
        <taxon>Fungi</taxon>
        <taxon>Fungi incertae sedis</taxon>
        <taxon>Mucoromycota</taxon>
        <taxon>Mucoromycotina</taxon>
        <taxon>Mucoromycetes</taxon>
        <taxon>Mucorales</taxon>
        <taxon>Mucorineae</taxon>
        <taxon>Rhizopodaceae</taxon>
        <taxon>Rhizopus</taxon>
    </lineage>
</organism>
<dbReference type="AlphaFoldDB" id="A0A367KPH4"/>
<name>A0A367KPH4_RHIST</name>
<dbReference type="STRING" id="4846.A0A367KPH4"/>
<sequence>PMSPTHQPQQRPLMNAVQNEVEGQRQPFQAPSSNQPPVRPPRHISTVPEAALRRPRATSPLPQNELDMSGLHRPYPTASPTSPISIENELMRASPIQPSMLAATEDAQHPMRSSPHGTAPPPRPPREGVGLRSVMADMSQIPSRNQSVPTTLAPEEEQSVPERSPSRSPVNKPALALEEKQALMREIQARDLAISEMKKKENWWRTEVSLARKQQANKSFDDGPDADEVLLMDVDHLPEDKVKLFEQLVSVKSELRRVKASILQQAQPMSDKVSQADRMRTAALQEAAYFKSKYLALKSRRQQDLAQIEGSRCDELEKRLANALVENEANAKLLQQLQKRSQYDQHARTATEERAREAQERAEEAQQAHQRALEELQMVYARATKAEMQVRDNALKIADLTQQLSEALLAPPSTMSQEATEAQLKASQLEAANLRARNETASLKQKLAEQMDDIDRLRASLSEREDALAEAKRHVEDYEIQLNIMRDAMNQQQQNTVNGGFSSTRAY</sequence>
<feature type="compositionally biased region" description="Polar residues" evidence="2">
    <location>
        <begin position="1"/>
        <end position="18"/>
    </location>
</feature>
<dbReference type="OrthoDB" id="2289716at2759"/>
<evidence type="ECO:0000313" key="4">
    <source>
        <dbReference type="Proteomes" id="UP000253551"/>
    </source>
</evidence>
<feature type="compositionally biased region" description="Polar residues" evidence="2">
    <location>
        <begin position="26"/>
        <end position="36"/>
    </location>
</feature>
<dbReference type="EMBL" id="PJQM01000790">
    <property type="protein sequence ID" value="RCI04093.1"/>
    <property type="molecule type" value="Genomic_DNA"/>
</dbReference>
<evidence type="ECO:0000256" key="1">
    <source>
        <dbReference type="SAM" id="Coils"/>
    </source>
</evidence>
<evidence type="ECO:0000256" key="2">
    <source>
        <dbReference type="SAM" id="MobiDB-lite"/>
    </source>
</evidence>
<proteinExistence type="predicted"/>
<feature type="compositionally biased region" description="Low complexity" evidence="2">
    <location>
        <begin position="161"/>
        <end position="170"/>
    </location>
</feature>
<evidence type="ECO:0000313" key="3">
    <source>
        <dbReference type="EMBL" id="RCI04093.1"/>
    </source>
</evidence>
<feature type="coiled-coil region" evidence="1">
    <location>
        <begin position="417"/>
        <end position="495"/>
    </location>
</feature>
<gene>
    <name evidence="3" type="primary">KEL2_1</name>
    <name evidence="3" type="ORF">CU098_003272</name>
</gene>
<comment type="caution">
    <text evidence="3">The sequence shown here is derived from an EMBL/GenBank/DDBJ whole genome shotgun (WGS) entry which is preliminary data.</text>
</comment>
<keyword evidence="4" id="KW-1185">Reference proteome</keyword>
<accession>A0A367KPH4</accession>
<feature type="compositionally biased region" description="Polar residues" evidence="2">
    <location>
        <begin position="140"/>
        <end position="150"/>
    </location>
</feature>
<feature type="non-terminal residue" evidence="3">
    <location>
        <position position="1"/>
    </location>
</feature>
<keyword evidence="1" id="KW-0175">Coiled coil</keyword>
<reference evidence="3 4" key="1">
    <citation type="journal article" date="2018" name="G3 (Bethesda)">
        <title>Phylogenetic and Phylogenomic Definition of Rhizopus Species.</title>
        <authorList>
            <person name="Gryganskyi A.P."/>
            <person name="Golan J."/>
            <person name="Dolatabadi S."/>
            <person name="Mondo S."/>
            <person name="Robb S."/>
            <person name="Idnurm A."/>
            <person name="Muszewska A."/>
            <person name="Steczkiewicz K."/>
            <person name="Masonjones S."/>
            <person name="Liao H.L."/>
            <person name="Gajdeczka M.T."/>
            <person name="Anike F."/>
            <person name="Vuek A."/>
            <person name="Anishchenko I.M."/>
            <person name="Voigt K."/>
            <person name="de Hoog G.S."/>
            <person name="Smith M.E."/>
            <person name="Heitman J."/>
            <person name="Vilgalys R."/>
            <person name="Stajich J.E."/>
        </authorList>
    </citation>
    <scope>NUCLEOTIDE SEQUENCE [LARGE SCALE GENOMIC DNA]</scope>
    <source>
        <strain evidence="3 4">LSU 92-RS-03</strain>
    </source>
</reference>
<feature type="region of interest" description="Disordered" evidence="2">
    <location>
        <begin position="1"/>
        <end position="176"/>
    </location>
</feature>
<protein>
    <submittedName>
        <fullName evidence="3">Negative regulator of mitotic exit</fullName>
    </submittedName>
</protein>
<dbReference type="Proteomes" id="UP000253551">
    <property type="component" value="Unassembled WGS sequence"/>
</dbReference>
<feature type="coiled-coil region" evidence="1">
    <location>
        <begin position="348"/>
        <end position="382"/>
    </location>
</feature>